<dbReference type="InterPro" id="IPR001810">
    <property type="entry name" value="F-box_dom"/>
</dbReference>
<dbReference type="SUPFAM" id="SSF81383">
    <property type="entry name" value="F-box domain"/>
    <property type="match status" value="1"/>
</dbReference>
<dbReference type="InterPro" id="IPR011990">
    <property type="entry name" value="TPR-like_helical_dom_sf"/>
</dbReference>
<organism evidence="2">
    <name type="scientific">Lichtheimia ramosa</name>
    <dbReference type="NCBI Taxonomy" id="688394"/>
    <lineage>
        <taxon>Eukaryota</taxon>
        <taxon>Fungi</taxon>
        <taxon>Fungi incertae sedis</taxon>
        <taxon>Mucoromycota</taxon>
        <taxon>Mucoromycotina</taxon>
        <taxon>Mucoromycetes</taxon>
        <taxon>Mucorales</taxon>
        <taxon>Lichtheimiaceae</taxon>
        <taxon>Lichtheimia</taxon>
    </lineage>
</organism>
<protein>
    <recommendedName>
        <fullName evidence="1">F-box domain-containing protein</fullName>
    </recommendedName>
</protein>
<accession>A0A077WFK9</accession>
<dbReference type="SUPFAM" id="SSF48452">
    <property type="entry name" value="TPR-like"/>
    <property type="match status" value="1"/>
</dbReference>
<dbReference type="PROSITE" id="PS50181">
    <property type="entry name" value="FBOX"/>
    <property type="match status" value="1"/>
</dbReference>
<dbReference type="AlphaFoldDB" id="A0A077WFK9"/>
<dbReference type="InterPro" id="IPR032675">
    <property type="entry name" value="LRR_dom_sf"/>
</dbReference>
<dbReference type="Gene3D" id="3.80.10.10">
    <property type="entry name" value="Ribonuclease Inhibitor"/>
    <property type="match status" value="2"/>
</dbReference>
<evidence type="ECO:0000259" key="1">
    <source>
        <dbReference type="PROSITE" id="PS50181"/>
    </source>
</evidence>
<sequence length="697" mass="79560">MSQQPNILDIRVPPRAALNVNQFKVQLELFNGYCETRHCEGALASVDAMIALVQNNILVTTHLERALARALGGDITAALKDIDMVIEQQPTLVDAYIYAIRIACLYNVRKGWLYYLQGKNQVLPHGHEYDAFLRMGDTLAAMIAKQNSWKLPYDVVATIVELLSFDDRIHFAHTCTHWRDFIITCPQAWKELKLQTGTDTKWGVWLKKHLTPMHRYIRHVSVKDSNTLNNFVIHMNHLETLELGADPVNGDVWSLDVISHFFKTRRQRKMNQLKHISTSNTSHIVHASTIDILTYNPELESLKVKIGYYHSPVALDPTIIIESSATLFLRHLTILGASSYCAGLASILERSPNLESLVYITRADYSRSLNSVYACEHIANVLHKHCPRLKNLIYWREDPWCHSLMKGFRRENCLAYYDRSDHDAEEYLLDFAKRHQNTLETVVIDLKHTPPTCYFVHFLLHNTLPQLTTLCIRGRFDLSTSLNASNTRYYLSSPKVTNMIQRHSKLRHVRLEKACELEKPVLQAISQLNQLEEVALGFFHVSLVDRMDDLSTLLDTTKATLRRFHLHVGISNLTTRHIFNLVDKYEQITHLTCATDLNLMLEGITEFVRTGSSTFHPPKLSRQLTHLKLMAPTGNLEYLAFEPVCDLALLPKLKSLEITHMAGQRLSSTVMDTLVASRPELKARITAGGLLALYPST</sequence>
<feature type="domain" description="F-box" evidence="1">
    <location>
        <begin position="145"/>
        <end position="192"/>
    </location>
</feature>
<evidence type="ECO:0000313" key="2">
    <source>
        <dbReference type="EMBL" id="CDS06205.1"/>
    </source>
</evidence>
<proteinExistence type="predicted"/>
<dbReference type="OrthoDB" id="2246658at2759"/>
<dbReference type="Pfam" id="PF00646">
    <property type="entry name" value="F-box"/>
    <property type="match status" value="1"/>
</dbReference>
<name>A0A077WFK9_9FUNG</name>
<dbReference type="EMBL" id="LK023319">
    <property type="protein sequence ID" value="CDS06205.1"/>
    <property type="molecule type" value="Genomic_DNA"/>
</dbReference>
<gene>
    <name evidence="2" type="ORF">LRAMOSA08733</name>
</gene>
<reference evidence="2" key="1">
    <citation type="journal article" date="2014" name="Genome Announc.">
        <title>De novo whole-genome sequence and genome annotation of Lichtheimia ramosa.</title>
        <authorList>
            <person name="Linde J."/>
            <person name="Schwartze V."/>
            <person name="Binder U."/>
            <person name="Lass-Florl C."/>
            <person name="Voigt K."/>
            <person name="Horn F."/>
        </authorList>
    </citation>
    <scope>NUCLEOTIDE SEQUENCE</scope>
    <source>
        <strain evidence="2">JMRC FSU:6197</strain>
    </source>
</reference>
<dbReference type="InterPro" id="IPR036047">
    <property type="entry name" value="F-box-like_dom_sf"/>
</dbReference>